<reference evidence="5" key="1">
    <citation type="journal article" date="2019" name="Int. J. Syst. Evol. Microbiol.">
        <title>The Global Catalogue of Microorganisms (GCM) 10K type strain sequencing project: providing services to taxonomists for standard genome sequencing and annotation.</title>
        <authorList>
            <consortium name="The Broad Institute Genomics Platform"/>
            <consortium name="The Broad Institute Genome Sequencing Center for Infectious Disease"/>
            <person name="Wu L."/>
            <person name="Ma J."/>
        </authorList>
    </citation>
    <scope>NUCLEOTIDE SEQUENCE [LARGE SCALE GENOMIC DNA]</scope>
    <source>
        <strain evidence="5">JCM 19635</strain>
    </source>
</reference>
<keyword evidence="2" id="KW-0067">ATP-binding</keyword>
<dbReference type="InterPro" id="IPR019489">
    <property type="entry name" value="Clp_ATPase_C"/>
</dbReference>
<evidence type="ECO:0000256" key="2">
    <source>
        <dbReference type="ARBA" id="ARBA00022840"/>
    </source>
</evidence>
<keyword evidence="5" id="KW-1185">Reference proteome</keyword>
<comment type="caution">
    <text evidence="4">The sequence shown here is derived from an EMBL/GenBank/DDBJ whole genome shotgun (WGS) entry which is preliminary data.</text>
</comment>
<dbReference type="RefSeq" id="WP_380205767.1">
    <property type="nucleotide sequence ID" value="NZ_JBHTEK010000001.1"/>
</dbReference>
<dbReference type="PANTHER" id="PTHR11638:SF18">
    <property type="entry name" value="HEAT SHOCK PROTEIN 104"/>
    <property type="match status" value="1"/>
</dbReference>
<feature type="domain" description="Clp ATPase C-terminal" evidence="3">
    <location>
        <begin position="101"/>
        <end position="190"/>
    </location>
</feature>
<proteinExistence type="predicted"/>
<protein>
    <submittedName>
        <fullName evidence="4">AAA family ATPase</fullName>
    </submittedName>
</protein>
<dbReference type="PANTHER" id="PTHR11638">
    <property type="entry name" value="ATP-DEPENDENT CLP PROTEASE"/>
    <property type="match status" value="1"/>
</dbReference>
<evidence type="ECO:0000313" key="5">
    <source>
        <dbReference type="Proteomes" id="UP001596513"/>
    </source>
</evidence>
<dbReference type="Pfam" id="PF10431">
    <property type="entry name" value="ClpB_D2-small"/>
    <property type="match status" value="1"/>
</dbReference>
<keyword evidence="1" id="KW-0547">Nucleotide-binding</keyword>
<dbReference type="EMBL" id="JBHTEK010000001">
    <property type="protein sequence ID" value="MFC7670314.1"/>
    <property type="molecule type" value="Genomic_DNA"/>
</dbReference>
<dbReference type="SMART" id="SM01086">
    <property type="entry name" value="ClpB_D2-small"/>
    <property type="match status" value="1"/>
</dbReference>
<dbReference type="Gene3D" id="1.10.8.60">
    <property type="match status" value="1"/>
</dbReference>
<gene>
    <name evidence="4" type="ORF">ACFQT0_25335</name>
</gene>
<name>A0ABW2UBB4_9BACT</name>
<dbReference type="InterPro" id="IPR001270">
    <property type="entry name" value="ClpA/B"/>
</dbReference>
<evidence type="ECO:0000256" key="1">
    <source>
        <dbReference type="ARBA" id="ARBA00022741"/>
    </source>
</evidence>
<dbReference type="PRINTS" id="PR00300">
    <property type="entry name" value="CLPPROTEASEA"/>
</dbReference>
<organism evidence="4 5">
    <name type="scientific">Hymenobacter humi</name>
    <dbReference type="NCBI Taxonomy" id="1411620"/>
    <lineage>
        <taxon>Bacteria</taxon>
        <taxon>Pseudomonadati</taxon>
        <taxon>Bacteroidota</taxon>
        <taxon>Cytophagia</taxon>
        <taxon>Cytophagales</taxon>
        <taxon>Hymenobacteraceae</taxon>
        <taxon>Hymenobacter</taxon>
    </lineage>
</organism>
<dbReference type="InterPro" id="IPR050130">
    <property type="entry name" value="ClpA_ClpB"/>
</dbReference>
<dbReference type="Gene3D" id="3.40.50.300">
    <property type="entry name" value="P-loop containing nucleotide triphosphate hydrolases"/>
    <property type="match status" value="1"/>
</dbReference>
<evidence type="ECO:0000259" key="3">
    <source>
        <dbReference type="SMART" id="SM01086"/>
    </source>
</evidence>
<dbReference type="InterPro" id="IPR027417">
    <property type="entry name" value="P-loop_NTPase"/>
</dbReference>
<dbReference type="InterPro" id="IPR003959">
    <property type="entry name" value="ATPase_AAA_core"/>
</dbReference>
<dbReference type="Pfam" id="PF07724">
    <property type="entry name" value="AAA_2"/>
    <property type="match status" value="1"/>
</dbReference>
<accession>A0ABW2UBB4</accession>
<dbReference type="SUPFAM" id="SSF52540">
    <property type="entry name" value="P-loop containing nucleoside triphosphate hydrolases"/>
    <property type="match status" value="1"/>
</dbReference>
<sequence length="198" mass="22952">MVLLDEIEKAHPDVFNILLQVLDDGRLTDNKGRMANFKNTIIIMTSNTGADIIQKNFKELNEFNHDEVVDRTRDEVVERLKQHMRPEFLNRIDEIVMFQPLKRKEIRKIVDIQFKHIQQRLEEAGIRLEATPEVLDYLGEQGYDPQFGARPLKRVLQRVVLNELSKDILSGRVTKDSVVEAVMEDGAVKFENVEMPAV</sequence>
<dbReference type="Proteomes" id="UP001596513">
    <property type="component" value="Unassembled WGS sequence"/>
</dbReference>
<evidence type="ECO:0000313" key="4">
    <source>
        <dbReference type="EMBL" id="MFC7670314.1"/>
    </source>
</evidence>